<keyword evidence="12" id="KW-1185">Reference proteome</keyword>
<sequence length="175" mass="19486">MELFTKAQYYNKPEGDDFVGKMVATNKYMLAGAIPAATMDVLMYSHPKGALQTMARYARWIGPAMGMASLFTASAYLACHLRGKDDKINYIIGSCGAAGVFGKAVRNPTLGFQMCVFFSIAACFKKISVEEGWTWFPSTEEVERKHVYGSLKTAKYDWTLIKDTPEKGWTTQRSS</sequence>
<accession>A0A9N9WQU3</accession>
<reference evidence="11" key="2">
    <citation type="submission" date="2022-10" db="EMBL/GenBank/DDBJ databases">
        <authorList>
            <consortium name="ENA_rothamsted_submissions"/>
            <consortium name="culmorum"/>
            <person name="King R."/>
        </authorList>
    </citation>
    <scope>NUCLEOTIDE SEQUENCE</scope>
</reference>
<organism evidence="11 12">
    <name type="scientific">Chironomus riparius</name>
    <dbReference type="NCBI Taxonomy" id="315576"/>
    <lineage>
        <taxon>Eukaryota</taxon>
        <taxon>Metazoa</taxon>
        <taxon>Ecdysozoa</taxon>
        <taxon>Arthropoda</taxon>
        <taxon>Hexapoda</taxon>
        <taxon>Insecta</taxon>
        <taxon>Pterygota</taxon>
        <taxon>Neoptera</taxon>
        <taxon>Endopterygota</taxon>
        <taxon>Diptera</taxon>
        <taxon>Nematocera</taxon>
        <taxon>Chironomoidea</taxon>
        <taxon>Chironomidae</taxon>
        <taxon>Chironominae</taxon>
        <taxon>Chironomus</taxon>
    </lineage>
</organism>
<dbReference type="OrthoDB" id="1913277at2759"/>
<dbReference type="PANTHER" id="PTHR21382:SF1">
    <property type="entry name" value="NADH DEHYDROGENASE [UBIQUINONE] 1 ALPHA SUBCOMPLEX SUBUNIT 11"/>
    <property type="match status" value="1"/>
</dbReference>
<protein>
    <recommendedName>
        <fullName evidence="3">NADH dehydrogenase [ubiquinone] 1 alpha subcomplex subunit 11</fullName>
    </recommendedName>
    <alternativeName>
        <fullName evidence="9">Complex I-B14.7</fullName>
    </alternativeName>
    <alternativeName>
        <fullName evidence="10">NADH-ubiquinone oxidoreductase subunit B14.7</fullName>
    </alternativeName>
</protein>
<dbReference type="AlphaFoldDB" id="A0A9N9WQU3"/>
<keyword evidence="4" id="KW-0812">Transmembrane</keyword>
<evidence type="ECO:0000256" key="7">
    <source>
        <dbReference type="ARBA" id="ARBA00023128"/>
    </source>
</evidence>
<dbReference type="GO" id="GO:0006120">
    <property type="term" value="P:mitochondrial electron transport, NADH to ubiquinone"/>
    <property type="evidence" value="ECO:0007669"/>
    <property type="project" value="InterPro"/>
</dbReference>
<evidence type="ECO:0000313" key="11">
    <source>
        <dbReference type="EMBL" id="CAG9801516.1"/>
    </source>
</evidence>
<comment type="subcellular location">
    <subcellularLocation>
        <location evidence="1">Mitochondrion inner membrane</location>
        <topology evidence="1">Multi-pass membrane protein</topology>
        <orientation evidence="1">Matrix side</orientation>
    </subcellularLocation>
</comment>
<dbReference type="EMBL" id="OU895877">
    <property type="protein sequence ID" value="CAG9801516.1"/>
    <property type="molecule type" value="Genomic_DNA"/>
</dbReference>
<comment type="similarity">
    <text evidence="2">Belongs to the complex I NDUFA11 subunit family.</text>
</comment>
<dbReference type="Proteomes" id="UP001153620">
    <property type="component" value="Chromosome 1"/>
</dbReference>
<dbReference type="PANTHER" id="PTHR21382">
    <property type="entry name" value="NADH-UBIQUINONE OXIDOREDUCTASE SUBUNIT"/>
    <property type="match status" value="1"/>
</dbReference>
<evidence type="ECO:0000256" key="4">
    <source>
        <dbReference type="ARBA" id="ARBA00022692"/>
    </source>
</evidence>
<evidence type="ECO:0000256" key="5">
    <source>
        <dbReference type="ARBA" id="ARBA00022792"/>
    </source>
</evidence>
<keyword evidence="8" id="KW-0472">Membrane</keyword>
<dbReference type="InterPro" id="IPR039205">
    <property type="entry name" value="NDUFA11"/>
</dbReference>
<keyword evidence="6" id="KW-1133">Transmembrane helix</keyword>
<evidence type="ECO:0000256" key="3">
    <source>
        <dbReference type="ARBA" id="ARBA00018191"/>
    </source>
</evidence>
<keyword evidence="5" id="KW-0999">Mitochondrion inner membrane</keyword>
<dbReference type="GO" id="GO:0005743">
    <property type="term" value="C:mitochondrial inner membrane"/>
    <property type="evidence" value="ECO:0007669"/>
    <property type="project" value="UniProtKB-SubCell"/>
</dbReference>
<keyword evidence="7" id="KW-0496">Mitochondrion</keyword>
<name>A0A9N9WQU3_9DIPT</name>
<reference evidence="11" key="1">
    <citation type="submission" date="2022-01" db="EMBL/GenBank/DDBJ databases">
        <authorList>
            <person name="King R."/>
        </authorList>
    </citation>
    <scope>NUCLEOTIDE SEQUENCE</scope>
</reference>
<proteinExistence type="inferred from homology"/>
<dbReference type="GO" id="GO:0045271">
    <property type="term" value="C:respiratory chain complex I"/>
    <property type="evidence" value="ECO:0007669"/>
    <property type="project" value="InterPro"/>
</dbReference>
<evidence type="ECO:0000313" key="12">
    <source>
        <dbReference type="Proteomes" id="UP001153620"/>
    </source>
</evidence>
<evidence type="ECO:0000256" key="6">
    <source>
        <dbReference type="ARBA" id="ARBA00022989"/>
    </source>
</evidence>
<evidence type="ECO:0000256" key="2">
    <source>
        <dbReference type="ARBA" id="ARBA00008699"/>
    </source>
</evidence>
<gene>
    <name evidence="11" type="ORF">CHIRRI_LOCUS4442</name>
</gene>
<evidence type="ECO:0000256" key="10">
    <source>
        <dbReference type="ARBA" id="ARBA00031497"/>
    </source>
</evidence>
<evidence type="ECO:0000256" key="1">
    <source>
        <dbReference type="ARBA" id="ARBA00004292"/>
    </source>
</evidence>
<evidence type="ECO:0000256" key="9">
    <source>
        <dbReference type="ARBA" id="ARBA00030608"/>
    </source>
</evidence>
<evidence type="ECO:0000256" key="8">
    <source>
        <dbReference type="ARBA" id="ARBA00023136"/>
    </source>
</evidence>